<accession>W9GN59</accession>
<dbReference type="Pfam" id="PF02350">
    <property type="entry name" value="Epimerase_2"/>
    <property type="match status" value="1"/>
</dbReference>
<dbReference type="OrthoDB" id="9803238at2"/>
<dbReference type="Gene3D" id="3.40.50.2000">
    <property type="entry name" value="Glycogen Phosphorylase B"/>
    <property type="match status" value="2"/>
</dbReference>
<protein>
    <submittedName>
        <fullName evidence="3">UDP-N-acetylglucosamine 2-epimerase</fullName>
    </submittedName>
</protein>
<feature type="domain" description="UDP-N-acetylglucosamine 2-epimerase" evidence="2">
    <location>
        <begin position="29"/>
        <end position="349"/>
    </location>
</feature>
<evidence type="ECO:0000313" key="4">
    <source>
        <dbReference type="Proteomes" id="UP000019494"/>
    </source>
</evidence>
<dbReference type="PANTHER" id="PTHR43174:SF1">
    <property type="entry name" value="UDP-N-ACETYLGLUCOSAMINE 2-EPIMERASE"/>
    <property type="match status" value="1"/>
</dbReference>
<sequence>MKILTIVGARPEFIQVAPLAWALADGEDQHVIVHTGQHYDRLMSDVFFEDLHVPEPDIFLGVGSGSHGIQTGAILAALDPVLEEEKPDVVVVFGDTNSTLAGALAAVKMHIPVAHIEAGLRSFNRRMPEEVNRILTDHASTVLYAPTDIAMSQLAREGLGERAVKVGDIKTEITFAVRDQVANQSVELPRQIDADGPYYVATIHRAENTDDQERLAGTIEALAAAPHPVALLAHPRLRDRAERAGLRLDQGAIVVCEPLTYPAMIRAVVGSVGVITDSGGLQKEAFLLRRPCITVRTETEWVETVELGWNILCTTPDQLAAALRMPAPPTTDAAPYGTGDTAARIVSDLRKRALS</sequence>
<organism evidence="3 4">
    <name type="scientific">Intrasporangium chromatireducens Q5-1</name>
    <dbReference type="NCBI Taxonomy" id="584657"/>
    <lineage>
        <taxon>Bacteria</taxon>
        <taxon>Bacillati</taxon>
        <taxon>Actinomycetota</taxon>
        <taxon>Actinomycetes</taxon>
        <taxon>Micrococcales</taxon>
        <taxon>Intrasporangiaceae</taxon>
        <taxon>Intrasporangium</taxon>
    </lineage>
</organism>
<comment type="caution">
    <text evidence="3">The sequence shown here is derived from an EMBL/GenBank/DDBJ whole genome shotgun (WGS) entry which is preliminary data.</text>
</comment>
<dbReference type="SUPFAM" id="SSF53756">
    <property type="entry name" value="UDP-Glycosyltransferase/glycogen phosphorylase"/>
    <property type="match status" value="1"/>
</dbReference>
<dbReference type="PANTHER" id="PTHR43174">
    <property type="entry name" value="UDP-N-ACETYLGLUCOSAMINE 2-EPIMERASE"/>
    <property type="match status" value="1"/>
</dbReference>
<dbReference type="InterPro" id="IPR029767">
    <property type="entry name" value="WecB-like"/>
</dbReference>
<dbReference type="GO" id="GO:0016853">
    <property type="term" value="F:isomerase activity"/>
    <property type="evidence" value="ECO:0007669"/>
    <property type="project" value="UniProtKB-KW"/>
</dbReference>
<gene>
    <name evidence="3" type="ORF">N864_06425</name>
</gene>
<name>W9GN59_9MICO</name>
<proteinExistence type="inferred from homology"/>
<keyword evidence="4" id="KW-1185">Reference proteome</keyword>
<dbReference type="NCBIfam" id="TIGR00236">
    <property type="entry name" value="wecB"/>
    <property type="match status" value="1"/>
</dbReference>
<comment type="similarity">
    <text evidence="1">Belongs to the UDP-N-acetylglucosamine 2-epimerase family.</text>
</comment>
<evidence type="ECO:0000256" key="1">
    <source>
        <dbReference type="RuleBase" id="RU003513"/>
    </source>
</evidence>
<dbReference type="AlphaFoldDB" id="W9GN59"/>
<reference evidence="4" key="1">
    <citation type="submission" date="2013-08" db="EMBL/GenBank/DDBJ databases">
        <title>Intrasporangium oryzae NRRL B-24470.</title>
        <authorList>
            <person name="Liu H."/>
            <person name="Wang G."/>
        </authorList>
    </citation>
    <scope>NUCLEOTIDE SEQUENCE [LARGE SCALE GENOMIC DNA]</scope>
    <source>
        <strain evidence="4">Q5-1</strain>
    </source>
</reference>
<dbReference type="CDD" id="cd03786">
    <property type="entry name" value="GTB_UDP-GlcNAc_2-Epimerase"/>
    <property type="match status" value="1"/>
</dbReference>
<keyword evidence="1" id="KW-0413">Isomerase</keyword>
<dbReference type="RefSeq" id="WP_034712977.1">
    <property type="nucleotide sequence ID" value="NZ_AWQS01000009.1"/>
</dbReference>
<evidence type="ECO:0000313" key="3">
    <source>
        <dbReference type="EMBL" id="EWT07535.1"/>
    </source>
</evidence>
<dbReference type="EMBL" id="AWQS01000009">
    <property type="protein sequence ID" value="EWT07535.1"/>
    <property type="molecule type" value="Genomic_DNA"/>
</dbReference>
<dbReference type="PATRIC" id="fig|584657.3.peg.466"/>
<dbReference type="InterPro" id="IPR003331">
    <property type="entry name" value="UDP_GlcNAc_Epimerase_2_dom"/>
</dbReference>
<dbReference type="Proteomes" id="UP000019494">
    <property type="component" value="Unassembled WGS sequence"/>
</dbReference>
<evidence type="ECO:0000259" key="2">
    <source>
        <dbReference type="Pfam" id="PF02350"/>
    </source>
</evidence>